<reference evidence="2 3" key="1">
    <citation type="journal article" date="2015" name="Emerg. Microbes Infect.">
        <title>Characterization of 17 strains belonging to the Mycobacterium simiae complex and description of Mycobacterium paraense sp. nov.</title>
        <authorList>
            <person name="Fusco da Costa A.R."/>
            <person name="Fedrizzi T."/>
            <person name="Lopes M.L."/>
            <person name="Pecorari M."/>
            <person name="Oliveira da Costa W.L."/>
            <person name="Giacobazzi E."/>
            <person name="da Costa Bahia J.R."/>
            <person name="De Sanctis V."/>
            <person name="Batista Lima K.V."/>
            <person name="Bertorelli R."/>
            <person name="Grottola A."/>
            <person name="Fabio A."/>
            <person name="Mariottini A."/>
            <person name="Ferretti P."/>
            <person name="Di Leva F."/>
            <person name="Fregni Serpini G."/>
            <person name="Tagliazucchi S."/>
            <person name="Rumpianesi F."/>
            <person name="Jousson O."/>
            <person name="Segata N."/>
            <person name="Tortoli E."/>
        </authorList>
    </citation>
    <scope>NUCLEOTIDE SEQUENCE [LARGE SCALE GENOMIC DNA]</scope>
    <source>
        <strain evidence="2 3">IEC33</strain>
    </source>
</reference>
<dbReference type="OrthoDB" id="3276947at2"/>
<dbReference type="EMBL" id="LQPN01000080">
    <property type="protein sequence ID" value="ORW36550.1"/>
    <property type="molecule type" value="Genomic_DNA"/>
</dbReference>
<feature type="chain" id="PRO_5038332800" evidence="1">
    <location>
        <begin position="21"/>
        <end position="477"/>
    </location>
</feature>
<dbReference type="Proteomes" id="UP000193285">
    <property type="component" value="Unassembled WGS sequence"/>
</dbReference>
<dbReference type="RefSeq" id="WP_085246365.1">
    <property type="nucleotide sequence ID" value="NZ_LQPN01000080.1"/>
</dbReference>
<protein>
    <submittedName>
        <fullName evidence="2">Uncharacterized protein</fullName>
    </submittedName>
</protein>
<organism evidence="2 3">
    <name type="scientific">Mycobacterium paraense</name>
    <dbReference type="NCBI Taxonomy" id="767916"/>
    <lineage>
        <taxon>Bacteria</taxon>
        <taxon>Bacillati</taxon>
        <taxon>Actinomycetota</taxon>
        <taxon>Actinomycetes</taxon>
        <taxon>Mycobacteriales</taxon>
        <taxon>Mycobacteriaceae</taxon>
        <taxon>Mycobacterium</taxon>
        <taxon>Mycobacterium simiae complex</taxon>
    </lineage>
</organism>
<feature type="signal peptide" evidence="1">
    <location>
        <begin position="1"/>
        <end position="20"/>
    </location>
</feature>
<evidence type="ECO:0000313" key="2">
    <source>
        <dbReference type="EMBL" id="ORW36550.1"/>
    </source>
</evidence>
<dbReference type="SUPFAM" id="SSF63829">
    <property type="entry name" value="Calcium-dependent phosphotriesterase"/>
    <property type="match status" value="1"/>
</dbReference>
<dbReference type="STRING" id="767916.AWB91_17820"/>
<comment type="caution">
    <text evidence="2">The sequence shown here is derived from an EMBL/GenBank/DDBJ whole genome shotgun (WGS) entry which is preliminary data.</text>
</comment>
<name>A0A1X2A334_9MYCO</name>
<proteinExistence type="predicted"/>
<keyword evidence="1" id="KW-0732">Signal</keyword>
<evidence type="ECO:0000313" key="3">
    <source>
        <dbReference type="Proteomes" id="UP000193285"/>
    </source>
</evidence>
<accession>A0A1X2A334</accession>
<dbReference type="AlphaFoldDB" id="A0A1X2A334"/>
<gene>
    <name evidence="2" type="ORF">AWB90_25730</name>
</gene>
<sequence length="477" mass="48900">MRFPVALLTACAVCLAPALAAGADARAAAVFGPLAPPNPFMAPMGLASLHNDAESSDAGPLPGPGAHLVPIFGYPLLAACPTIMQGTDGLVLALCTSDLTQTPTIFLIDPGGWVPVFVPLAKRQVAKGSLLGGVYAYLDNNNQVVMIDGTNHLLRIAHVKEPGPLGCWKLVVTESTDLSGAIPTGDNSVGLVPDYAGNVWFATGNGVLGVAKAGGGVATVQLPAGEQVANSISSAPSGHVAVATTFALYELNLDIAGNPQILWRAAYDRGPARKPGQLSWGTGSTPVYFGPTTGADYLTIVDNASPQVHALVYQSGTGQLICQQPVLTQGGPGSENAPIGVGNSVFVSSTYGYPYPAVPAGAPPAVPPTAPFVGGMTRVDVDNPGCHTVWENKVRSAALPHLSIADGLLYTITRIGCDKTTPLDIFAYGVVDSGNGALLWQQPKSATILSDPLQTPTMVLMDGKAMQGNLTGLGRIG</sequence>
<evidence type="ECO:0000256" key="1">
    <source>
        <dbReference type="SAM" id="SignalP"/>
    </source>
</evidence>